<reference evidence="1 2" key="1">
    <citation type="journal article" date="2011" name="J. Bacteriol.">
        <title>Comparative genomics of 28 Salmonella enterica isolates: evidence for CRISPR-mediated adaptive sublineage evolution.</title>
        <authorList>
            <person name="Fricke W.F."/>
            <person name="Mammel M.K."/>
            <person name="McDermott P.F."/>
            <person name="Tartera C."/>
            <person name="White D.G."/>
            <person name="Leclerc J.E."/>
            <person name="Ravel J."/>
            <person name="Cebula T.A."/>
        </authorList>
    </citation>
    <scope>NUCLEOTIDE SEQUENCE [LARGE SCALE GENOMIC DNA]</scope>
    <source>
        <strain evidence="1 2">SL491</strain>
    </source>
</reference>
<evidence type="ECO:0000313" key="1">
    <source>
        <dbReference type="EMBL" id="EDZ04267.1"/>
    </source>
</evidence>
<dbReference type="EMBL" id="ABFH02000001">
    <property type="protein sequence ID" value="EDZ04267.1"/>
    <property type="molecule type" value="Genomic_DNA"/>
</dbReference>
<dbReference type="Proteomes" id="UP000003614">
    <property type="component" value="Unassembled WGS sequence"/>
</dbReference>
<dbReference type="RefSeq" id="WP_001536589.1">
    <property type="nucleotide sequence ID" value="NZ_ABFH02000001.1"/>
</dbReference>
<gene>
    <name evidence="1" type="ORF">SeV_B2939</name>
</gene>
<evidence type="ECO:0000313" key="2">
    <source>
        <dbReference type="Proteomes" id="UP000003614"/>
    </source>
</evidence>
<accession>A0A6C8F435</accession>
<sequence length="51" mass="5987">MSGQDIDENYRLVSNDACPEGMPSLSFFLVMKEWGKQLKKFLVWIFQSIQM</sequence>
<comment type="caution">
    <text evidence="1">The sequence shown here is derived from an EMBL/GenBank/DDBJ whole genome shotgun (WGS) entry which is preliminary data.</text>
</comment>
<protein>
    <submittedName>
        <fullName evidence="1">Uncharacterized protein</fullName>
    </submittedName>
</protein>
<proteinExistence type="predicted"/>
<organism evidence="1 2">
    <name type="scientific">Salmonella virchow (strain SL491)</name>
    <dbReference type="NCBI Taxonomy" id="465517"/>
    <lineage>
        <taxon>Bacteria</taxon>
        <taxon>Pseudomonadati</taxon>
        <taxon>Pseudomonadota</taxon>
        <taxon>Gammaproteobacteria</taxon>
        <taxon>Enterobacterales</taxon>
        <taxon>Enterobacteriaceae</taxon>
        <taxon>Salmonella</taxon>
    </lineage>
</organism>
<dbReference type="AlphaFoldDB" id="A0A6C8F435"/>
<name>A0A6C8F435_SALV4</name>